<accession>U9THP2</accession>
<name>U9THP2_RHIID</name>
<dbReference type="EMBL" id="KI290074">
    <property type="protein sequence ID" value="ESA07650.1"/>
    <property type="molecule type" value="Genomic_DNA"/>
</dbReference>
<proteinExistence type="predicted"/>
<reference evidence="2" key="1">
    <citation type="submission" date="2013-07" db="EMBL/GenBank/DDBJ databases">
        <title>The genome of an arbuscular mycorrhizal fungus provides insights into the evolution of the oldest plant symbiosis.</title>
        <authorList>
            <consortium name="DOE Joint Genome Institute"/>
            <person name="Tisserant E."/>
            <person name="Malbreil M."/>
            <person name="Kuo A."/>
            <person name="Kohler A."/>
            <person name="Symeonidi A."/>
            <person name="Balestrini R."/>
            <person name="Charron P."/>
            <person name="Duensing N."/>
            <person name="Frei-dit-Frey N."/>
            <person name="Gianinazzi-Pearson V."/>
            <person name="Gilbert B."/>
            <person name="Handa Y."/>
            <person name="Hijri M."/>
            <person name="Kaul R."/>
            <person name="Kawaguchi M."/>
            <person name="Krajinski F."/>
            <person name="Lammers P."/>
            <person name="Lapierre D."/>
            <person name="Masclaux F.G."/>
            <person name="Murat C."/>
            <person name="Morin E."/>
            <person name="Ndikumana S."/>
            <person name="Pagni M."/>
            <person name="Petitpierre D."/>
            <person name="Requena N."/>
            <person name="Rosikiewicz P."/>
            <person name="Riley R."/>
            <person name="Saito K."/>
            <person name="San Clemente H."/>
            <person name="Shapiro H."/>
            <person name="van Tuinen D."/>
            <person name="Becard G."/>
            <person name="Bonfante P."/>
            <person name="Paszkowski U."/>
            <person name="Shachar-Hill Y."/>
            <person name="Young J.P."/>
            <person name="Sanders I.R."/>
            <person name="Henrissat B."/>
            <person name="Rensing S.A."/>
            <person name="Grigoriev I.V."/>
            <person name="Corradi N."/>
            <person name="Roux C."/>
            <person name="Martin F."/>
        </authorList>
    </citation>
    <scope>NUCLEOTIDE SEQUENCE</scope>
    <source>
        <strain evidence="2">DAOM 197198</strain>
    </source>
</reference>
<dbReference type="AlphaFoldDB" id="U9THP2"/>
<protein>
    <submittedName>
        <fullName evidence="2">Uncharacterized protein</fullName>
    </submittedName>
</protein>
<evidence type="ECO:0000256" key="1">
    <source>
        <dbReference type="SAM" id="MobiDB-lite"/>
    </source>
</evidence>
<organism evidence="2">
    <name type="scientific">Rhizophagus irregularis (strain DAOM 181602 / DAOM 197198 / MUCL 43194)</name>
    <name type="common">Arbuscular mycorrhizal fungus</name>
    <name type="synonym">Glomus intraradices</name>
    <dbReference type="NCBI Taxonomy" id="747089"/>
    <lineage>
        <taxon>Eukaryota</taxon>
        <taxon>Fungi</taxon>
        <taxon>Fungi incertae sedis</taxon>
        <taxon>Mucoromycota</taxon>
        <taxon>Glomeromycotina</taxon>
        <taxon>Glomeromycetes</taxon>
        <taxon>Glomerales</taxon>
        <taxon>Glomeraceae</taxon>
        <taxon>Rhizophagus</taxon>
    </lineage>
</organism>
<feature type="region of interest" description="Disordered" evidence="1">
    <location>
        <begin position="1"/>
        <end position="21"/>
    </location>
</feature>
<gene>
    <name evidence="2" type="ORF">GLOINDRAFT_32611</name>
</gene>
<evidence type="ECO:0000313" key="2">
    <source>
        <dbReference type="EMBL" id="ESA07650.1"/>
    </source>
</evidence>
<dbReference type="HOGENOM" id="CLU_3015362_0_0_1"/>
<sequence length="56" mass="6635">MSPVDLQTLHNKSRTFDARKPQKRVKPLMVSPLELSSYESAYEYWFTRFGNIDNKI</sequence>